<dbReference type="SUPFAM" id="SSF48371">
    <property type="entry name" value="ARM repeat"/>
    <property type="match status" value="1"/>
</dbReference>
<dbReference type="InterPro" id="IPR011009">
    <property type="entry name" value="Kinase-like_dom_sf"/>
</dbReference>
<feature type="domain" description="Protein kinase" evidence="2">
    <location>
        <begin position="1"/>
        <end position="349"/>
    </location>
</feature>
<dbReference type="SMART" id="SM00220">
    <property type="entry name" value="S_TKc"/>
    <property type="match status" value="1"/>
</dbReference>
<dbReference type="AlphaFoldDB" id="A0A6A6U738"/>
<dbReference type="InterPro" id="IPR016024">
    <property type="entry name" value="ARM-type_fold"/>
</dbReference>
<dbReference type="Pfam" id="PF00069">
    <property type="entry name" value="Pkinase"/>
    <property type="match status" value="1"/>
</dbReference>
<evidence type="ECO:0000256" key="1">
    <source>
        <dbReference type="SAM" id="MobiDB-lite"/>
    </source>
</evidence>
<dbReference type="PANTHER" id="PTHR12984">
    <property type="entry name" value="SCY1-RELATED S/T PROTEIN KINASE-LIKE"/>
    <property type="match status" value="1"/>
</dbReference>
<reference evidence="3" key="1">
    <citation type="journal article" date="2020" name="Stud. Mycol.">
        <title>101 Dothideomycetes genomes: a test case for predicting lifestyles and emergence of pathogens.</title>
        <authorList>
            <person name="Haridas S."/>
            <person name="Albert R."/>
            <person name="Binder M."/>
            <person name="Bloem J."/>
            <person name="Labutti K."/>
            <person name="Salamov A."/>
            <person name="Andreopoulos B."/>
            <person name="Baker S."/>
            <person name="Barry K."/>
            <person name="Bills G."/>
            <person name="Bluhm B."/>
            <person name="Cannon C."/>
            <person name="Castanera R."/>
            <person name="Culley D."/>
            <person name="Daum C."/>
            <person name="Ezra D."/>
            <person name="Gonzalez J."/>
            <person name="Henrissat B."/>
            <person name="Kuo A."/>
            <person name="Liang C."/>
            <person name="Lipzen A."/>
            <person name="Lutzoni F."/>
            <person name="Magnuson J."/>
            <person name="Mondo S."/>
            <person name="Nolan M."/>
            <person name="Ohm R."/>
            <person name="Pangilinan J."/>
            <person name="Park H.-J."/>
            <person name="Ramirez L."/>
            <person name="Alfaro M."/>
            <person name="Sun H."/>
            <person name="Tritt A."/>
            <person name="Yoshinaga Y."/>
            <person name="Zwiers L.-H."/>
            <person name="Turgeon B."/>
            <person name="Goodwin S."/>
            <person name="Spatafora J."/>
            <person name="Crous P."/>
            <person name="Grigoriev I."/>
        </authorList>
    </citation>
    <scope>NUCLEOTIDE SEQUENCE</scope>
    <source>
        <strain evidence="3">CBS 115976</strain>
    </source>
</reference>
<evidence type="ECO:0000313" key="3">
    <source>
        <dbReference type="EMBL" id="KAF2667456.1"/>
    </source>
</evidence>
<feature type="compositionally biased region" description="Low complexity" evidence="1">
    <location>
        <begin position="809"/>
        <end position="845"/>
    </location>
</feature>
<dbReference type="Gene3D" id="3.30.200.20">
    <property type="entry name" value="Phosphorylase Kinase, domain 1"/>
    <property type="match status" value="1"/>
</dbReference>
<evidence type="ECO:0000259" key="2">
    <source>
        <dbReference type="PROSITE" id="PS50011"/>
    </source>
</evidence>
<feature type="region of interest" description="Disordered" evidence="1">
    <location>
        <begin position="725"/>
        <end position="845"/>
    </location>
</feature>
<dbReference type="SUPFAM" id="SSF56112">
    <property type="entry name" value="Protein kinase-like (PK-like)"/>
    <property type="match status" value="1"/>
</dbReference>
<dbReference type="InterPro" id="IPR011989">
    <property type="entry name" value="ARM-like"/>
</dbReference>
<accession>A0A6A6U738</accession>
<evidence type="ECO:0000313" key="4">
    <source>
        <dbReference type="Proteomes" id="UP000799302"/>
    </source>
</evidence>
<dbReference type="OrthoDB" id="79687at2759"/>
<dbReference type="GO" id="GO:0004672">
    <property type="term" value="F:protein kinase activity"/>
    <property type="evidence" value="ECO:0007669"/>
    <property type="project" value="InterPro"/>
</dbReference>
<dbReference type="PANTHER" id="PTHR12984:SF6">
    <property type="entry name" value="SCY1-LIKE PROTEIN 2"/>
    <property type="match status" value="1"/>
</dbReference>
<dbReference type="InterPro" id="IPR000719">
    <property type="entry name" value="Prot_kinase_dom"/>
</dbReference>
<dbReference type="Gene3D" id="1.25.10.10">
    <property type="entry name" value="Leucine-rich Repeat Variant"/>
    <property type="match status" value="1"/>
</dbReference>
<keyword evidence="3" id="KW-0418">Kinase</keyword>
<gene>
    <name evidence="3" type="ORF">BT63DRAFT_456752</name>
</gene>
<dbReference type="Proteomes" id="UP000799302">
    <property type="component" value="Unassembled WGS sequence"/>
</dbReference>
<feature type="region of interest" description="Disordered" evidence="1">
    <location>
        <begin position="860"/>
        <end position="940"/>
    </location>
</feature>
<dbReference type="Gene3D" id="1.10.510.10">
    <property type="entry name" value="Transferase(Phosphotransferase) domain 1"/>
    <property type="match status" value="1"/>
</dbReference>
<keyword evidence="4" id="KW-1185">Reference proteome</keyword>
<proteinExistence type="predicted"/>
<dbReference type="GO" id="GO:0005524">
    <property type="term" value="F:ATP binding"/>
    <property type="evidence" value="ECO:0007669"/>
    <property type="project" value="InterPro"/>
</dbReference>
<name>A0A6A6U738_9PEZI</name>
<dbReference type="CDD" id="cd14011">
    <property type="entry name" value="PK_SCY1_like"/>
    <property type="match status" value="1"/>
</dbReference>
<keyword evidence="3" id="KW-0808">Transferase</keyword>
<feature type="compositionally biased region" description="Polar residues" evidence="1">
    <location>
        <begin position="860"/>
        <end position="877"/>
    </location>
</feature>
<dbReference type="EMBL" id="MU004237">
    <property type="protein sequence ID" value="KAF2667456.1"/>
    <property type="molecule type" value="Genomic_DNA"/>
</dbReference>
<sequence length="940" mass="101929">MAGMFSNALRSFNSPILSNYKLAEQPTSTAGPWKIFDAKHKTNGKTVSVFVFDKKTLEPNANASYGRSTGRSAGGSVKRAQEEVVERLRKEASSLARLRHPSILELVEPVEDTRSGGLMFATEPVTASLAGLLSEKDGQERRGGRFVVEDGEGNRKRREIEIDELDIQKGLLQIAKGIEFLHESAGLIHGNITPDAVVINSKSDWKITGLGFSGKVEGTTVATSAAPMVLNELLNFDPRLPRSVQLNLDYSSPDFILDNNACQAADMFSLGILIIALYNSPHKSPLETNMSISAYERMFSSSSTVPSQTNNFMSSAPVAKPVQMLLSRLITRRPAQRLSAKEFQQAEYFDNILVSTIRFLESLPAKTQREKSQFLRGLPRIMPQFSSKVLERKVLPALLDEMKDRELIALILQNVFKMIKGMPSSKRAFPEKVIPKLRETFIPPPSGKRDQQVQPERDSAKEAGLMVILENMQLISDNTTGSEFKDEILPIIHFALDSPTHSLVDAALGVLPVILSTLDYSTIKNEVFPVIAAVFSKTSSMGIKIRGLEALKLLCGGGGTNDDDGLNGFDDTTSKQKSNSVILDKYTVQEKVVPLLKAIKTKEPAVMLAALDVFKEIAKLADAEFLAMEVLPILWNFSLGPLLNLQQFQSFMSLIKGLSAKVESEHTRKLQELSASNPVSASRNDFMTFGGPALRSNGFDEPNGDTNDFEALVLGKGGALSPTASGSDSFDIWNKPEQVPSNHIPLRTSRQASPAPTFAWSTPSPTLPSRNTSTTSMSTASQPMSAFSTLQPTQPNRPISTTSQPINWSSSTTTPATQSTISNPWSTPSATTPAANPWNAAPIAPAPNLWAQPAAQPTLNQSFNQPLRPTVSSQSSFAIPPPPRSPYTAGGIAPPPAVNAPRMAGAMNSLGQMGGQQQRQQQPPPPPPGAGGLDKYESLL</sequence>
<dbReference type="InterPro" id="IPR051177">
    <property type="entry name" value="CIK-Related_Protein"/>
</dbReference>
<dbReference type="PROSITE" id="PS50011">
    <property type="entry name" value="PROTEIN_KINASE_DOM"/>
    <property type="match status" value="1"/>
</dbReference>
<feature type="compositionally biased region" description="Polar residues" evidence="1">
    <location>
        <begin position="748"/>
        <end position="808"/>
    </location>
</feature>
<protein>
    <submittedName>
        <fullName evidence="3">Kinase-like protein</fullName>
    </submittedName>
</protein>
<organism evidence="3 4">
    <name type="scientific">Microthyrium microscopicum</name>
    <dbReference type="NCBI Taxonomy" id="703497"/>
    <lineage>
        <taxon>Eukaryota</taxon>
        <taxon>Fungi</taxon>
        <taxon>Dikarya</taxon>
        <taxon>Ascomycota</taxon>
        <taxon>Pezizomycotina</taxon>
        <taxon>Dothideomycetes</taxon>
        <taxon>Dothideomycetes incertae sedis</taxon>
        <taxon>Microthyriales</taxon>
        <taxon>Microthyriaceae</taxon>
        <taxon>Microthyrium</taxon>
    </lineage>
</organism>